<name>C7NQ05_HALUD</name>
<dbReference type="KEGG" id="hut:Huta_1574"/>
<evidence type="ECO:0000256" key="1">
    <source>
        <dbReference type="SAM" id="MobiDB-lite"/>
    </source>
</evidence>
<evidence type="ECO:0000313" key="4">
    <source>
        <dbReference type="EMBL" id="ACV11749.1"/>
    </source>
</evidence>
<dbReference type="GeneID" id="8383853"/>
<feature type="domain" description="DUF7552" evidence="3">
    <location>
        <begin position="5"/>
        <end position="79"/>
    </location>
</feature>
<dbReference type="RefSeq" id="WP_015789323.1">
    <property type="nucleotide sequence ID" value="NC_013158.1"/>
</dbReference>
<feature type="region of interest" description="Disordered" evidence="1">
    <location>
        <begin position="83"/>
        <end position="133"/>
    </location>
</feature>
<protein>
    <submittedName>
        <fullName evidence="4">Uncharacterized protein</fullName>
    </submittedName>
</protein>
<dbReference type="STRING" id="519442.Huta_1574"/>
<dbReference type="InterPro" id="IPR055973">
    <property type="entry name" value="DUF7551"/>
</dbReference>
<dbReference type="EMBL" id="CP001687">
    <property type="protein sequence ID" value="ACV11749.1"/>
    <property type="molecule type" value="Genomic_DNA"/>
</dbReference>
<proteinExistence type="predicted"/>
<dbReference type="Pfam" id="PF24422">
    <property type="entry name" value="DUF7552"/>
    <property type="match status" value="1"/>
</dbReference>
<gene>
    <name evidence="4" type="ordered locus">Huta_1574</name>
</gene>
<keyword evidence="5" id="KW-1185">Reference proteome</keyword>
<dbReference type="OrthoDB" id="342580at2157"/>
<dbReference type="HOGENOM" id="CLU_896069_0_0_2"/>
<evidence type="ECO:0000313" key="5">
    <source>
        <dbReference type="Proteomes" id="UP000002071"/>
    </source>
</evidence>
<sequence length="325" mass="35343">MLGTTLEEIRSHIESLASEDGPYYLVCARYGDRPVPTTGLRFRTRAEARTAARATEQYRAALRRYDPRLPRYDVIVCQRSLRVTPGSTGRGSEPGGSTSRTDQARPPEDDQGADGEPRSEPSDVDPWSGSNHGPGSRVEFCHRVAGAVFEALSDCGHDAVESAVMDAYFELAERVGDLDDLCVCLLESMAGEIDRGLSADEQATVIDTAVSRLPGPASTDHPVEATLASLESRELLKEFTWSPATEGHDPRAVDVVVGLSGYALSPRDGRLPVLPVVVELVRHEPSKRVASLRVADLEDGWRIRLRLARSATSDELVTAHIRSEG</sequence>
<reference evidence="4 5" key="1">
    <citation type="journal article" date="2009" name="Stand. Genomic Sci.">
        <title>Complete genome sequence of Halorhabdus utahensis type strain (AX-2).</title>
        <authorList>
            <person name="Anderson I."/>
            <person name="Tindall B.J."/>
            <person name="Pomrenke H."/>
            <person name="Goker M."/>
            <person name="Lapidus A."/>
            <person name="Nolan M."/>
            <person name="Copeland A."/>
            <person name="Glavina Del Rio T."/>
            <person name="Chen F."/>
            <person name="Tice H."/>
            <person name="Cheng J.F."/>
            <person name="Lucas S."/>
            <person name="Chertkov O."/>
            <person name="Bruce D."/>
            <person name="Brettin T."/>
            <person name="Detter J.C."/>
            <person name="Han C."/>
            <person name="Goodwin L."/>
            <person name="Land M."/>
            <person name="Hauser L."/>
            <person name="Chang Y.J."/>
            <person name="Jeffries C.D."/>
            <person name="Pitluck S."/>
            <person name="Pati A."/>
            <person name="Mavromatis K."/>
            <person name="Ivanova N."/>
            <person name="Ovchinnikova G."/>
            <person name="Chen A."/>
            <person name="Palaniappan K."/>
            <person name="Chain P."/>
            <person name="Rohde M."/>
            <person name="Bristow J."/>
            <person name="Eisen J.A."/>
            <person name="Markowitz V."/>
            <person name="Hugenholtz P."/>
            <person name="Kyrpides N.C."/>
            <person name="Klenk H.P."/>
        </authorList>
    </citation>
    <scope>NUCLEOTIDE SEQUENCE [LARGE SCALE GENOMIC DNA]</scope>
    <source>
        <strain evidence="5">DSM 12940 / JCM 11049 / AX-2</strain>
    </source>
</reference>
<evidence type="ECO:0000259" key="3">
    <source>
        <dbReference type="Pfam" id="PF24422"/>
    </source>
</evidence>
<feature type="domain" description="DUF7551" evidence="2">
    <location>
        <begin position="138"/>
        <end position="321"/>
    </location>
</feature>
<organism evidence="4 5">
    <name type="scientific">Halorhabdus utahensis (strain DSM 12940 / JCM 11049 / AX-2)</name>
    <dbReference type="NCBI Taxonomy" id="519442"/>
    <lineage>
        <taxon>Archaea</taxon>
        <taxon>Methanobacteriati</taxon>
        <taxon>Methanobacteriota</taxon>
        <taxon>Stenosarchaea group</taxon>
        <taxon>Halobacteria</taxon>
        <taxon>Halobacteriales</taxon>
        <taxon>Haloarculaceae</taxon>
        <taxon>Halorhabdus</taxon>
    </lineage>
</organism>
<dbReference type="InterPro" id="IPR055974">
    <property type="entry name" value="DUF7552"/>
</dbReference>
<dbReference type="Pfam" id="PF24420">
    <property type="entry name" value="DUF7551"/>
    <property type="match status" value="1"/>
</dbReference>
<dbReference type="Proteomes" id="UP000002071">
    <property type="component" value="Chromosome"/>
</dbReference>
<dbReference type="AlphaFoldDB" id="C7NQ05"/>
<accession>C7NQ05</accession>
<dbReference type="eggNOG" id="arCOG06244">
    <property type="taxonomic scope" value="Archaea"/>
</dbReference>
<evidence type="ECO:0000259" key="2">
    <source>
        <dbReference type="Pfam" id="PF24420"/>
    </source>
</evidence>